<organism evidence="2 3">
    <name type="scientific">Methylobacterium dankookense</name>
    <dbReference type="NCBI Taxonomy" id="560405"/>
    <lineage>
        <taxon>Bacteria</taxon>
        <taxon>Pseudomonadati</taxon>
        <taxon>Pseudomonadota</taxon>
        <taxon>Alphaproteobacteria</taxon>
        <taxon>Hyphomicrobiales</taxon>
        <taxon>Methylobacteriaceae</taxon>
        <taxon>Methylobacterium</taxon>
    </lineage>
</organism>
<protein>
    <recommendedName>
        <fullName evidence="5">ASCH domain-containing protein</fullName>
    </recommendedName>
</protein>
<evidence type="ECO:0008006" key="5">
    <source>
        <dbReference type="Google" id="ProtNLM"/>
    </source>
</evidence>
<dbReference type="EMBL" id="BPQI01000260">
    <property type="protein sequence ID" value="GJD59805.1"/>
    <property type="molecule type" value="Genomic_DNA"/>
</dbReference>
<evidence type="ECO:0000313" key="2">
    <source>
        <dbReference type="EMBL" id="VUF15063.1"/>
    </source>
</evidence>
<dbReference type="AlphaFoldDB" id="A0A564G3I3"/>
<dbReference type="EMBL" id="CABFVH010000046">
    <property type="protein sequence ID" value="VUF15063.1"/>
    <property type="molecule type" value="Genomic_DNA"/>
</dbReference>
<accession>A0A564G3I3</accession>
<dbReference type="Proteomes" id="UP000401717">
    <property type="component" value="Unassembled WGS sequence"/>
</dbReference>
<proteinExistence type="predicted"/>
<reference evidence="2 3" key="1">
    <citation type="submission" date="2019-06" db="EMBL/GenBank/DDBJ databases">
        <authorList>
            <person name="Rodrigo-Torres L."/>
            <person name="Arahal R. D."/>
            <person name="Lucena T."/>
        </authorList>
    </citation>
    <scope>NUCLEOTIDE SEQUENCE [LARGE SCALE GENOMIC DNA]</scope>
    <source>
        <strain evidence="2 3">SW08-7</strain>
    </source>
</reference>
<gene>
    <name evidence="1" type="ORF">IFDJLNFL_5736</name>
    <name evidence="2" type="ORF">MTDSW087_04796</name>
</gene>
<reference evidence="1" key="3">
    <citation type="submission" date="2021-08" db="EMBL/GenBank/DDBJ databases">
        <authorList>
            <person name="Tani A."/>
            <person name="Ola A."/>
            <person name="Ogura Y."/>
            <person name="Katsura K."/>
            <person name="Hayashi T."/>
        </authorList>
    </citation>
    <scope>NUCLEOTIDE SEQUENCE</scope>
    <source>
        <strain evidence="1">DSM 22415</strain>
    </source>
</reference>
<keyword evidence="4" id="KW-1185">Reference proteome</keyword>
<evidence type="ECO:0000313" key="3">
    <source>
        <dbReference type="Proteomes" id="UP000401717"/>
    </source>
</evidence>
<evidence type="ECO:0000313" key="4">
    <source>
        <dbReference type="Proteomes" id="UP001055303"/>
    </source>
</evidence>
<sequence>MVAYSFKKQFAAPILSGTKAQTIRAERAGKGRHARPGEHVQLYTGMRTKHCRRIGEAPCIAVERVRIILPARRQPPSIVVNTLEGAFVRGATWGVTLDEFARQDGFRDFDEMVAFWRENHPGQDVFSGVLIRWKPLAPADPLDIAGAAP</sequence>
<dbReference type="Proteomes" id="UP001055303">
    <property type="component" value="Unassembled WGS sequence"/>
</dbReference>
<reference evidence="1" key="2">
    <citation type="journal article" date="2021" name="Front. Microbiol.">
        <title>Comprehensive Comparative Genomics and Phenotyping of Methylobacterium Species.</title>
        <authorList>
            <person name="Alessa O."/>
            <person name="Ogura Y."/>
            <person name="Fujitani Y."/>
            <person name="Takami H."/>
            <person name="Hayashi T."/>
            <person name="Sahin N."/>
            <person name="Tani A."/>
        </authorList>
    </citation>
    <scope>NUCLEOTIDE SEQUENCE</scope>
    <source>
        <strain evidence="1">DSM 22415</strain>
    </source>
</reference>
<dbReference type="OrthoDB" id="200334at2"/>
<dbReference type="RefSeq" id="WP_144767374.1">
    <property type="nucleotide sequence ID" value="NZ_BPQI01000260.1"/>
</dbReference>
<name>A0A564G3I3_9HYPH</name>
<evidence type="ECO:0000313" key="1">
    <source>
        <dbReference type="EMBL" id="GJD59805.1"/>
    </source>
</evidence>